<feature type="compositionally biased region" description="Polar residues" evidence="2">
    <location>
        <begin position="531"/>
        <end position="540"/>
    </location>
</feature>
<dbReference type="InterPro" id="IPR007312">
    <property type="entry name" value="Phosphoesterase"/>
</dbReference>
<keyword evidence="5" id="KW-1185">Reference proteome</keyword>
<evidence type="ECO:0000256" key="1">
    <source>
        <dbReference type="ARBA" id="ARBA00022801"/>
    </source>
</evidence>
<evidence type="ECO:0000256" key="2">
    <source>
        <dbReference type="SAM" id="MobiDB-lite"/>
    </source>
</evidence>
<dbReference type="PANTHER" id="PTHR31956:SF1">
    <property type="entry name" value="NON-SPECIFIC PHOSPHOLIPASE C1"/>
    <property type="match status" value="1"/>
</dbReference>
<evidence type="ECO:0000313" key="5">
    <source>
        <dbReference type="Proteomes" id="UP000224634"/>
    </source>
</evidence>
<dbReference type="STRING" id="1447883.A0A2B7XTI0"/>
<keyword evidence="3" id="KW-0732">Signal</keyword>
<dbReference type="AlphaFoldDB" id="A0A2B7XTI0"/>
<sequence length="660" mass="73130">MRGSKCAGLLVGILVPLLRGNAKVVAASGLKDIEHVIIFMQENRSWDTYFGTMAGARGFNDPNVQVNPDGRPVWFQPVDPNMSNETDYLLPWHLGYLGGNWSEAIQCASGGSNGYQQNHAAINGGLNDGWARNNTPWSWGYLKREDLLVQFAMAEAWTVGDMYQQSQITATNPNRVTLASGSINAPGSPQSLDQGGVYLDNNETPGCEKPNVNCYPLKWKTIFEYYQSASVTWQIYQDTDNFDDNPLAWFEQYQTASSQSPLSKRGMAFLGLDRFYQDASMGTLPMVSFIVGPRELSEHAPYSPKDGAWLQERVVEAVVGGKKYGSSVLLVSYDESGGWGDHVPPYHSPEGTPGEWVDDPLGLYGNIYTGPGSRVPFYIISPFTRGGHVLTENADHNSQILFIEEWLTAKGYEDVRTDQMVHWRREHMSNLLSAFDFENPDMSIPSLPKAPEPHKDGRGVFDGAAYCESRFSSPRPPVPYANQPRSMPRIVEEGFKPCRGNLTEGRYLVFADRERGNMLSHDGGKRLGTLPNPSGKNNTYNDKRTRWVLHYISNPANVSEIDIGAIATRQEPPFLLSSFDMSVWLSRNGSLVRSRRDAVGVDIVYKTRSGNGRGYTLRYANSGDGGNIEIEGDGDGVRVGDGGGDGDGRRWDVVSVTYYD</sequence>
<dbReference type="InterPro" id="IPR017850">
    <property type="entry name" value="Alkaline_phosphatase_core_sf"/>
</dbReference>
<reference evidence="4 5" key="1">
    <citation type="submission" date="2017-10" db="EMBL/GenBank/DDBJ databases">
        <title>Comparative genomics in systemic dimorphic fungi from Ajellomycetaceae.</title>
        <authorList>
            <person name="Munoz J.F."/>
            <person name="Mcewen J.G."/>
            <person name="Clay O.K."/>
            <person name="Cuomo C.A."/>
        </authorList>
    </citation>
    <scope>NUCLEOTIDE SEQUENCE [LARGE SCALE GENOMIC DNA]</scope>
    <source>
        <strain evidence="4 5">UAMH7299</strain>
    </source>
</reference>
<dbReference type="Pfam" id="PF04185">
    <property type="entry name" value="Phosphoesterase"/>
    <property type="match status" value="1"/>
</dbReference>
<evidence type="ECO:0000313" key="4">
    <source>
        <dbReference type="EMBL" id="PGH12269.1"/>
    </source>
</evidence>
<gene>
    <name evidence="4" type="ORF">AJ80_06783</name>
</gene>
<dbReference type="Gene3D" id="3.40.720.10">
    <property type="entry name" value="Alkaline Phosphatase, subunit A"/>
    <property type="match status" value="2"/>
</dbReference>
<name>A0A2B7XTI0_POLH7</name>
<dbReference type="OrthoDB" id="5135119at2759"/>
<feature type="region of interest" description="Disordered" evidence="2">
    <location>
        <begin position="520"/>
        <end position="541"/>
    </location>
</feature>
<evidence type="ECO:0000256" key="3">
    <source>
        <dbReference type="SAM" id="SignalP"/>
    </source>
</evidence>
<dbReference type="EMBL" id="PDNA01000120">
    <property type="protein sequence ID" value="PGH12269.1"/>
    <property type="molecule type" value="Genomic_DNA"/>
</dbReference>
<dbReference type="CDD" id="cd16014">
    <property type="entry name" value="PLC"/>
    <property type="match status" value="1"/>
</dbReference>
<accession>A0A2B7XTI0</accession>
<comment type="caution">
    <text evidence="4">The sequence shown here is derived from an EMBL/GenBank/DDBJ whole genome shotgun (WGS) entry which is preliminary data.</text>
</comment>
<feature type="chain" id="PRO_5012789960" description="Phospholipase C" evidence="3">
    <location>
        <begin position="23"/>
        <end position="660"/>
    </location>
</feature>
<dbReference type="GO" id="GO:0042578">
    <property type="term" value="F:phosphoric ester hydrolase activity"/>
    <property type="evidence" value="ECO:0007669"/>
    <property type="project" value="UniProtKB-ARBA"/>
</dbReference>
<protein>
    <recommendedName>
        <fullName evidence="6">Phospholipase C</fullName>
    </recommendedName>
</protein>
<dbReference type="PANTHER" id="PTHR31956">
    <property type="entry name" value="NON-SPECIFIC PHOSPHOLIPASE C4-RELATED"/>
    <property type="match status" value="1"/>
</dbReference>
<evidence type="ECO:0008006" key="6">
    <source>
        <dbReference type="Google" id="ProtNLM"/>
    </source>
</evidence>
<proteinExistence type="predicted"/>
<feature type="signal peptide" evidence="3">
    <location>
        <begin position="1"/>
        <end position="22"/>
    </location>
</feature>
<keyword evidence="1" id="KW-0378">Hydrolase</keyword>
<organism evidence="4 5">
    <name type="scientific">Polytolypa hystricis (strain UAMH7299)</name>
    <dbReference type="NCBI Taxonomy" id="1447883"/>
    <lineage>
        <taxon>Eukaryota</taxon>
        <taxon>Fungi</taxon>
        <taxon>Dikarya</taxon>
        <taxon>Ascomycota</taxon>
        <taxon>Pezizomycotina</taxon>
        <taxon>Eurotiomycetes</taxon>
        <taxon>Eurotiomycetidae</taxon>
        <taxon>Onygenales</taxon>
        <taxon>Onygenales incertae sedis</taxon>
        <taxon>Polytolypa</taxon>
    </lineage>
</organism>
<dbReference type="Proteomes" id="UP000224634">
    <property type="component" value="Unassembled WGS sequence"/>
</dbReference>